<keyword evidence="7" id="KW-0326">Glycosidase</keyword>
<dbReference type="AlphaFoldDB" id="A0A1Z5KKL3"/>
<protein>
    <submittedName>
        <fullName evidence="7">Glucosylceramidase</fullName>
        <ecNumber evidence="7">3.2.1.45</ecNumber>
    </submittedName>
</protein>
<feature type="region of interest" description="Disordered" evidence="4">
    <location>
        <begin position="1"/>
        <end position="20"/>
    </location>
</feature>
<proteinExistence type="inferred from homology"/>
<dbReference type="EMBL" id="BDSP01000252">
    <property type="protein sequence ID" value="GAX26860.1"/>
    <property type="molecule type" value="Genomic_DNA"/>
</dbReference>
<dbReference type="Pfam" id="PF17189">
    <property type="entry name" value="Glyco_hydro_30C"/>
    <property type="match status" value="1"/>
</dbReference>
<keyword evidence="2" id="KW-0732">Signal</keyword>
<dbReference type="Gene3D" id="3.20.20.80">
    <property type="entry name" value="Glycosidases"/>
    <property type="match status" value="1"/>
</dbReference>
<sequence>MREGYEFIPVTENDTEPPPRSIDKKIATAVVAVVLLIASGIVLTRQNHSPHVLVPKVIVLLPEEQDAVLIRPNCVSYGRTVSVIQTSMQTPDHPWAAVPCDKAPQNTVVELNSFGLPDAILQTNLSHTVFEHSKIKGFGGAFTEAAALNFGQLSIKGKETVMELLFGKSGLGYTLGRFPINSCDFSVKSYTFDETADDFELRDFDTGVHHDVESGMVDMALRAVSTLRQAWSDGADDGEMFLYASPWSPPAWMKTPTYHWEQNKTFSSMTGSALPVCLKDGVGPDSEYAKSWALYFSKFLTAYKNLGLSLSAVTVQNEPEFPAPWEACAYDPESQHDFVANHLGPRLRQDHPDVKILAFDHNKDHINQWANTMLNESSQAKPYISGTAYHWYAGGMDRLLDGALGIPNMHRLQDQLREYGLLSEHIVLGSESCHCPTTGYAGGSPEIYWSRAERYAHAILADLAAGSHGWVEWNLILDGIGGPNHLNNLCEATILAVPHRAVGMAPDYPPLPSFEKQKPFGNVSLGDGRTREELNALGFPAKFLDVGVVVQPIYFYMGHISRHVRPGSYAVSALVQESLGNSSKIFRHADSVVMGGGQNDLSRNGIELTVWPCEGSTRQQFKWNIDDRKHIQVYGHDWLGTPTTSCIGREPDVDLLGLRLDECDDNHAGNFDVLLLTDDPDGRYIVKLLNPVKAKKRDECLVILELRNGGGAYGPRGGAQISLGDCESEAAKWSLDLNSGEASSRYFGDDVCLTTGWPFLQMGAFQTPTGDNTIVVLNEANDPANFALKDGDAVLLTSSIPSRSIQTIIVS</sequence>
<dbReference type="EC" id="3.2.1.45" evidence="7"/>
<feature type="domain" description="Glycosyl hydrolase family 30 beta sandwich" evidence="6">
    <location>
        <begin position="760"/>
        <end position="808"/>
    </location>
</feature>
<keyword evidence="8" id="KW-1185">Reference proteome</keyword>
<dbReference type="PANTHER" id="PTHR11069:SF23">
    <property type="entry name" value="LYSOSOMAL ACID GLUCOSYLCERAMIDASE"/>
    <property type="match status" value="1"/>
</dbReference>
<dbReference type="Pfam" id="PF02055">
    <property type="entry name" value="Glyco_hydro_30"/>
    <property type="match status" value="1"/>
</dbReference>
<dbReference type="InterPro" id="IPR033452">
    <property type="entry name" value="GH30_C"/>
</dbReference>
<feature type="domain" description="Glycosyl hydrolase family 30 TIM-barrel" evidence="5">
    <location>
        <begin position="135"/>
        <end position="500"/>
    </location>
</feature>
<dbReference type="GO" id="GO:0006680">
    <property type="term" value="P:glucosylceramide catabolic process"/>
    <property type="evidence" value="ECO:0007669"/>
    <property type="project" value="TreeGrafter"/>
</dbReference>
<dbReference type="SUPFAM" id="SSF51445">
    <property type="entry name" value="(Trans)glycosidases"/>
    <property type="match status" value="1"/>
</dbReference>
<comment type="similarity">
    <text evidence="1">Belongs to the glycosyl hydrolase 30 family.</text>
</comment>
<evidence type="ECO:0000256" key="2">
    <source>
        <dbReference type="ARBA" id="ARBA00022729"/>
    </source>
</evidence>
<evidence type="ECO:0000256" key="3">
    <source>
        <dbReference type="ARBA" id="ARBA00022801"/>
    </source>
</evidence>
<dbReference type="InParanoid" id="A0A1Z5KKL3"/>
<evidence type="ECO:0000313" key="7">
    <source>
        <dbReference type="EMBL" id="GAX26860.1"/>
    </source>
</evidence>
<dbReference type="GO" id="GO:0016020">
    <property type="term" value="C:membrane"/>
    <property type="evidence" value="ECO:0007669"/>
    <property type="project" value="GOC"/>
</dbReference>
<dbReference type="InterPro" id="IPR001139">
    <property type="entry name" value="Glyco_hydro_30"/>
</dbReference>
<comment type="caution">
    <text evidence="7">The sequence shown here is derived from an EMBL/GenBank/DDBJ whole genome shotgun (WGS) entry which is preliminary data.</text>
</comment>
<dbReference type="Proteomes" id="UP000198406">
    <property type="component" value="Unassembled WGS sequence"/>
</dbReference>
<dbReference type="InterPro" id="IPR017853">
    <property type="entry name" value="GH"/>
</dbReference>
<dbReference type="PANTHER" id="PTHR11069">
    <property type="entry name" value="GLUCOSYLCERAMIDASE"/>
    <property type="match status" value="1"/>
</dbReference>
<name>A0A1Z5KKL3_FISSO</name>
<dbReference type="Gene3D" id="2.60.40.1180">
    <property type="entry name" value="Golgi alpha-mannosidase II"/>
    <property type="match status" value="1"/>
</dbReference>
<dbReference type="InterPro" id="IPR013780">
    <property type="entry name" value="Glyco_hydro_b"/>
</dbReference>
<dbReference type="GO" id="GO:0004348">
    <property type="term" value="F:glucosylceramidase activity"/>
    <property type="evidence" value="ECO:0007669"/>
    <property type="project" value="UniProtKB-EC"/>
</dbReference>
<evidence type="ECO:0000256" key="1">
    <source>
        <dbReference type="ARBA" id="ARBA00005382"/>
    </source>
</evidence>
<organism evidence="7 8">
    <name type="scientific">Fistulifera solaris</name>
    <name type="common">Oleaginous diatom</name>
    <dbReference type="NCBI Taxonomy" id="1519565"/>
    <lineage>
        <taxon>Eukaryota</taxon>
        <taxon>Sar</taxon>
        <taxon>Stramenopiles</taxon>
        <taxon>Ochrophyta</taxon>
        <taxon>Bacillariophyta</taxon>
        <taxon>Bacillariophyceae</taxon>
        <taxon>Bacillariophycidae</taxon>
        <taxon>Naviculales</taxon>
        <taxon>Naviculaceae</taxon>
        <taxon>Fistulifera</taxon>
    </lineage>
</organism>
<evidence type="ECO:0000259" key="5">
    <source>
        <dbReference type="Pfam" id="PF02055"/>
    </source>
</evidence>
<keyword evidence="3 7" id="KW-0378">Hydrolase</keyword>
<evidence type="ECO:0000256" key="4">
    <source>
        <dbReference type="SAM" id="MobiDB-lite"/>
    </source>
</evidence>
<dbReference type="PRINTS" id="PR00843">
    <property type="entry name" value="GLHYDRLASE30"/>
</dbReference>
<accession>A0A1Z5KKL3</accession>
<evidence type="ECO:0000259" key="6">
    <source>
        <dbReference type="Pfam" id="PF17189"/>
    </source>
</evidence>
<reference evidence="7 8" key="1">
    <citation type="journal article" date="2015" name="Plant Cell">
        <title>Oil accumulation by the oleaginous diatom Fistulifera solaris as revealed by the genome and transcriptome.</title>
        <authorList>
            <person name="Tanaka T."/>
            <person name="Maeda Y."/>
            <person name="Veluchamy A."/>
            <person name="Tanaka M."/>
            <person name="Abida H."/>
            <person name="Marechal E."/>
            <person name="Bowler C."/>
            <person name="Muto M."/>
            <person name="Sunaga Y."/>
            <person name="Tanaka M."/>
            <person name="Yoshino T."/>
            <person name="Taniguchi T."/>
            <person name="Fukuda Y."/>
            <person name="Nemoto M."/>
            <person name="Matsumoto M."/>
            <person name="Wong P.S."/>
            <person name="Aburatani S."/>
            <person name="Fujibuchi W."/>
        </authorList>
    </citation>
    <scope>NUCLEOTIDE SEQUENCE [LARGE SCALE GENOMIC DNA]</scope>
    <source>
        <strain evidence="7 8">JPCC DA0580</strain>
    </source>
</reference>
<dbReference type="InterPro" id="IPR033453">
    <property type="entry name" value="Glyco_hydro_30_TIM-barrel"/>
</dbReference>
<dbReference type="OrthoDB" id="2160638at2759"/>
<gene>
    <name evidence="7" type="ORF">FisN_9Lh145</name>
</gene>
<evidence type="ECO:0000313" key="8">
    <source>
        <dbReference type="Proteomes" id="UP000198406"/>
    </source>
</evidence>